<proteinExistence type="predicted"/>
<feature type="region of interest" description="Disordered" evidence="1">
    <location>
        <begin position="1"/>
        <end position="69"/>
    </location>
</feature>
<dbReference type="EMBL" id="JASCZI010000087">
    <property type="protein sequence ID" value="MED6108480.1"/>
    <property type="molecule type" value="Genomic_DNA"/>
</dbReference>
<gene>
    <name evidence="2" type="ORF">PIB30_024356</name>
</gene>
<evidence type="ECO:0000256" key="1">
    <source>
        <dbReference type="SAM" id="MobiDB-lite"/>
    </source>
</evidence>
<keyword evidence="3" id="KW-1185">Reference proteome</keyword>
<name>A0ABU6Q9Y9_9FABA</name>
<evidence type="ECO:0000313" key="3">
    <source>
        <dbReference type="Proteomes" id="UP001341840"/>
    </source>
</evidence>
<dbReference type="Proteomes" id="UP001341840">
    <property type="component" value="Unassembled WGS sequence"/>
</dbReference>
<reference evidence="2 3" key="1">
    <citation type="journal article" date="2023" name="Plants (Basel)">
        <title>Bridging the Gap: Combining Genomics and Transcriptomics Approaches to Understand Stylosanthes scabra, an Orphan Legume from the Brazilian Caatinga.</title>
        <authorList>
            <person name="Ferreira-Neto J.R.C."/>
            <person name="da Silva M.D."/>
            <person name="Binneck E."/>
            <person name="de Melo N.F."/>
            <person name="da Silva R.H."/>
            <person name="de Melo A.L.T.M."/>
            <person name="Pandolfi V."/>
            <person name="Bustamante F.O."/>
            <person name="Brasileiro-Vidal A.C."/>
            <person name="Benko-Iseppon A.M."/>
        </authorList>
    </citation>
    <scope>NUCLEOTIDE SEQUENCE [LARGE SCALE GENOMIC DNA]</scope>
    <source>
        <tissue evidence="2">Leaves</tissue>
    </source>
</reference>
<evidence type="ECO:0000313" key="2">
    <source>
        <dbReference type="EMBL" id="MED6108480.1"/>
    </source>
</evidence>
<accession>A0ABU6Q9Y9</accession>
<sequence>MREKERGESGVLVSDESGKHGEYSGLAEGGNKGESDGVGVSGVLGGSTEVSGEDPNGGGVHVPGKGVQHGPVLTAKVSFRDKVVGSKVAKAFELAKTLSGKSVATVVEGVG</sequence>
<comment type="caution">
    <text evidence="2">The sequence shown here is derived from an EMBL/GenBank/DDBJ whole genome shotgun (WGS) entry which is preliminary data.</text>
</comment>
<organism evidence="2 3">
    <name type="scientific">Stylosanthes scabra</name>
    <dbReference type="NCBI Taxonomy" id="79078"/>
    <lineage>
        <taxon>Eukaryota</taxon>
        <taxon>Viridiplantae</taxon>
        <taxon>Streptophyta</taxon>
        <taxon>Embryophyta</taxon>
        <taxon>Tracheophyta</taxon>
        <taxon>Spermatophyta</taxon>
        <taxon>Magnoliopsida</taxon>
        <taxon>eudicotyledons</taxon>
        <taxon>Gunneridae</taxon>
        <taxon>Pentapetalae</taxon>
        <taxon>rosids</taxon>
        <taxon>fabids</taxon>
        <taxon>Fabales</taxon>
        <taxon>Fabaceae</taxon>
        <taxon>Papilionoideae</taxon>
        <taxon>50 kb inversion clade</taxon>
        <taxon>dalbergioids sensu lato</taxon>
        <taxon>Dalbergieae</taxon>
        <taxon>Pterocarpus clade</taxon>
        <taxon>Stylosanthes</taxon>
    </lineage>
</organism>
<protein>
    <submittedName>
        <fullName evidence="2">Uncharacterized protein</fullName>
    </submittedName>
</protein>